<dbReference type="EMBL" id="GGEC01010013">
    <property type="protein sequence ID" value="MBW90496.1"/>
    <property type="molecule type" value="Transcribed_RNA"/>
</dbReference>
<name>A0A2P2JAH9_RHIMU</name>
<organism evidence="1">
    <name type="scientific">Rhizophora mucronata</name>
    <name type="common">Asiatic mangrove</name>
    <dbReference type="NCBI Taxonomy" id="61149"/>
    <lineage>
        <taxon>Eukaryota</taxon>
        <taxon>Viridiplantae</taxon>
        <taxon>Streptophyta</taxon>
        <taxon>Embryophyta</taxon>
        <taxon>Tracheophyta</taxon>
        <taxon>Spermatophyta</taxon>
        <taxon>Magnoliopsida</taxon>
        <taxon>eudicotyledons</taxon>
        <taxon>Gunneridae</taxon>
        <taxon>Pentapetalae</taxon>
        <taxon>rosids</taxon>
        <taxon>fabids</taxon>
        <taxon>Malpighiales</taxon>
        <taxon>Rhizophoraceae</taxon>
        <taxon>Rhizophora</taxon>
    </lineage>
</organism>
<evidence type="ECO:0000313" key="1">
    <source>
        <dbReference type="EMBL" id="MBW90496.1"/>
    </source>
</evidence>
<dbReference type="AlphaFoldDB" id="A0A2P2JAH9"/>
<reference evidence="1" key="1">
    <citation type="submission" date="2018-02" db="EMBL/GenBank/DDBJ databases">
        <title>Rhizophora mucronata_Transcriptome.</title>
        <authorList>
            <person name="Meera S.P."/>
            <person name="Sreeshan A."/>
            <person name="Augustine A."/>
        </authorList>
    </citation>
    <scope>NUCLEOTIDE SEQUENCE</scope>
    <source>
        <tissue evidence="1">Leaf</tissue>
    </source>
</reference>
<proteinExistence type="predicted"/>
<protein>
    <submittedName>
        <fullName evidence="1">Uncharacterized protein</fullName>
    </submittedName>
</protein>
<sequence>MLILPHLRVVITDDMPCTGTTKVLFFL</sequence>
<accession>A0A2P2JAH9</accession>